<dbReference type="Proteomes" id="UP000828941">
    <property type="component" value="Chromosome 5"/>
</dbReference>
<reference evidence="1 2" key="1">
    <citation type="journal article" date="2022" name="DNA Res.">
        <title>Chromosomal-level genome assembly of the orchid tree Bauhinia variegata (Leguminosae; Cercidoideae) supports the allotetraploid origin hypothesis of Bauhinia.</title>
        <authorList>
            <person name="Zhong Y."/>
            <person name="Chen Y."/>
            <person name="Zheng D."/>
            <person name="Pang J."/>
            <person name="Liu Y."/>
            <person name="Luo S."/>
            <person name="Meng S."/>
            <person name="Qian L."/>
            <person name="Wei D."/>
            <person name="Dai S."/>
            <person name="Zhou R."/>
        </authorList>
    </citation>
    <scope>NUCLEOTIDE SEQUENCE [LARGE SCALE GENOMIC DNA]</scope>
    <source>
        <strain evidence="1">BV-YZ2020</strain>
    </source>
</reference>
<accession>A0ACB9P438</accession>
<evidence type="ECO:0000313" key="1">
    <source>
        <dbReference type="EMBL" id="KAI4343523.1"/>
    </source>
</evidence>
<name>A0ACB9P438_BAUVA</name>
<keyword evidence="2" id="KW-1185">Reference proteome</keyword>
<comment type="caution">
    <text evidence="1">The sequence shown here is derived from an EMBL/GenBank/DDBJ whole genome shotgun (WGS) entry which is preliminary data.</text>
</comment>
<organism evidence="1 2">
    <name type="scientific">Bauhinia variegata</name>
    <name type="common">Purple orchid tree</name>
    <name type="synonym">Phanera variegata</name>
    <dbReference type="NCBI Taxonomy" id="167791"/>
    <lineage>
        <taxon>Eukaryota</taxon>
        <taxon>Viridiplantae</taxon>
        <taxon>Streptophyta</taxon>
        <taxon>Embryophyta</taxon>
        <taxon>Tracheophyta</taxon>
        <taxon>Spermatophyta</taxon>
        <taxon>Magnoliopsida</taxon>
        <taxon>eudicotyledons</taxon>
        <taxon>Gunneridae</taxon>
        <taxon>Pentapetalae</taxon>
        <taxon>rosids</taxon>
        <taxon>fabids</taxon>
        <taxon>Fabales</taxon>
        <taxon>Fabaceae</taxon>
        <taxon>Cercidoideae</taxon>
        <taxon>Cercideae</taxon>
        <taxon>Bauhiniinae</taxon>
        <taxon>Bauhinia</taxon>
    </lineage>
</organism>
<protein>
    <submittedName>
        <fullName evidence="1">Uncharacterized protein</fullName>
    </submittedName>
</protein>
<gene>
    <name evidence="1" type="ORF">L6164_010862</name>
</gene>
<dbReference type="EMBL" id="CM039430">
    <property type="protein sequence ID" value="KAI4343523.1"/>
    <property type="molecule type" value="Genomic_DNA"/>
</dbReference>
<evidence type="ECO:0000313" key="2">
    <source>
        <dbReference type="Proteomes" id="UP000828941"/>
    </source>
</evidence>
<proteinExistence type="predicted"/>
<sequence length="250" mass="27732">MDKSRLLAFALPFSSINFLFVFSNVASGSPLFSAMFVFGDSLVDDGNNNYLNSLAKANYPPYGIDFSMGVTGRFNNGKTVIDFLGEMLDVPYLPAFADTRPGDSMVLRGVNYASAAAGILDETGRNWGDRYTIGKQVQNFETTLSQLKNLLSDNKNLSQHLAHSLTFVSFGSNDYLNNYLLPEFYATSYIYDPKDYAHLLVDRYRSHILALHELGLRKFFLAAVGPLGCIPNQLARALFHQGNAYLLSTT</sequence>